<keyword evidence="10" id="KW-1185">Reference proteome</keyword>
<dbReference type="InterPro" id="IPR000835">
    <property type="entry name" value="HTH_MarR-typ"/>
</dbReference>
<dbReference type="GO" id="GO:0006950">
    <property type="term" value="P:response to stress"/>
    <property type="evidence" value="ECO:0007669"/>
    <property type="project" value="TreeGrafter"/>
</dbReference>
<evidence type="ECO:0000259" key="6">
    <source>
        <dbReference type="PROSITE" id="PS50995"/>
    </source>
</evidence>
<comment type="subcellular location">
    <subcellularLocation>
        <location evidence="1">Cytoplasm</location>
    </subcellularLocation>
</comment>
<evidence type="ECO:0000256" key="4">
    <source>
        <dbReference type="ARBA" id="ARBA00023125"/>
    </source>
</evidence>
<evidence type="ECO:0000256" key="3">
    <source>
        <dbReference type="ARBA" id="ARBA00023015"/>
    </source>
</evidence>
<evidence type="ECO:0000256" key="2">
    <source>
        <dbReference type="ARBA" id="ARBA00022490"/>
    </source>
</evidence>
<dbReference type="Pfam" id="PF22381">
    <property type="entry name" value="Staph_reg_Sar_Rot"/>
    <property type="match status" value="1"/>
</dbReference>
<dbReference type="PANTHER" id="PTHR33164:SF5">
    <property type="entry name" value="ORGANIC HYDROPEROXIDE RESISTANCE TRANSCRIPTIONAL REGULATOR"/>
    <property type="match status" value="1"/>
</dbReference>
<dbReference type="InterPro" id="IPR039422">
    <property type="entry name" value="MarR/SlyA-like"/>
</dbReference>
<accession>A0A564G6Z6</accession>
<dbReference type="EMBL" id="CABFVH010000069">
    <property type="protein sequence ID" value="VUF15784.1"/>
    <property type="molecule type" value="Genomic_DNA"/>
</dbReference>
<keyword evidence="2" id="KW-0963">Cytoplasm</keyword>
<evidence type="ECO:0000313" key="7">
    <source>
        <dbReference type="EMBL" id="GJD57644.1"/>
    </source>
</evidence>
<keyword evidence="5" id="KW-0804">Transcription</keyword>
<dbReference type="InterPro" id="IPR036388">
    <property type="entry name" value="WH-like_DNA-bd_sf"/>
</dbReference>
<evidence type="ECO:0000256" key="1">
    <source>
        <dbReference type="ARBA" id="ARBA00004496"/>
    </source>
</evidence>
<dbReference type="SUPFAM" id="SSF46785">
    <property type="entry name" value="Winged helix' DNA-binding domain"/>
    <property type="match status" value="1"/>
</dbReference>
<keyword evidence="3" id="KW-0805">Transcription regulation</keyword>
<protein>
    <submittedName>
        <fullName evidence="8">Organic hydroperoxide resistance transcriptional regulator</fullName>
    </submittedName>
</protein>
<evidence type="ECO:0000256" key="5">
    <source>
        <dbReference type="ARBA" id="ARBA00023163"/>
    </source>
</evidence>
<dbReference type="Proteomes" id="UP000401717">
    <property type="component" value="Unassembled WGS sequence"/>
</dbReference>
<keyword evidence="4" id="KW-0238">DNA-binding</keyword>
<dbReference type="Proteomes" id="UP001055303">
    <property type="component" value="Unassembled WGS sequence"/>
</dbReference>
<proteinExistence type="predicted"/>
<gene>
    <name evidence="8" type="primary">ohrR_3</name>
    <name evidence="7" type="ORF">IFDJLNFL_3550</name>
    <name evidence="8" type="ORF">MTDSW087_05530</name>
</gene>
<name>A0A564G6Z6_9HYPH</name>
<evidence type="ECO:0000313" key="10">
    <source>
        <dbReference type="Proteomes" id="UP001055303"/>
    </source>
</evidence>
<dbReference type="SMART" id="SM00347">
    <property type="entry name" value="HTH_MARR"/>
    <property type="match status" value="1"/>
</dbReference>
<sequence>MVMNKDSGFAGLDEQLCFAVYAASHAFNAAYRPLLQPHGLTYPQFLVLLVLWEKGSCNLNELGVRLHLDSGTLTPLVKRMEAAGLVHRQRSREDERHLLVKLTDRGEELRPLSRTVRKAMLCALGGQVEPVLKLREQLMNATEQLRAAPHLNAAK</sequence>
<reference evidence="7" key="2">
    <citation type="journal article" date="2021" name="Front. Microbiol.">
        <title>Comprehensive Comparative Genomics and Phenotyping of Methylobacterium Species.</title>
        <authorList>
            <person name="Alessa O."/>
            <person name="Ogura Y."/>
            <person name="Fujitani Y."/>
            <person name="Takami H."/>
            <person name="Hayashi T."/>
            <person name="Sahin N."/>
            <person name="Tani A."/>
        </authorList>
    </citation>
    <scope>NUCLEOTIDE SEQUENCE</scope>
    <source>
        <strain evidence="7">DSM 22415</strain>
    </source>
</reference>
<dbReference type="PRINTS" id="PR00598">
    <property type="entry name" value="HTHMARR"/>
</dbReference>
<reference evidence="7" key="3">
    <citation type="submission" date="2021-08" db="EMBL/GenBank/DDBJ databases">
        <authorList>
            <person name="Tani A."/>
            <person name="Ola A."/>
            <person name="Ogura Y."/>
            <person name="Katsura K."/>
            <person name="Hayashi T."/>
        </authorList>
    </citation>
    <scope>NUCLEOTIDE SEQUENCE</scope>
    <source>
        <strain evidence="7">DSM 22415</strain>
    </source>
</reference>
<organism evidence="8 9">
    <name type="scientific">Methylobacterium dankookense</name>
    <dbReference type="NCBI Taxonomy" id="560405"/>
    <lineage>
        <taxon>Bacteria</taxon>
        <taxon>Pseudomonadati</taxon>
        <taxon>Pseudomonadota</taxon>
        <taxon>Alphaproteobacteria</taxon>
        <taxon>Hyphomicrobiales</taxon>
        <taxon>Methylobacteriaceae</taxon>
        <taxon>Methylobacterium</taxon>
    </lineage>
</organism>
<evidence type="ECO:0000313" key="9">
    <source>
        <dbReference type="Proteomes" id="UP000401717"/>
    </source>
</evidence>
<reference evidence="8 9" key="1">
    <citation type="submission" date="2019-06" db="EMBL/GenBank/DDBJ databases">
        <authorList>
            <person name="Rodrigo-Torres L."/>
            <person name="Arahal R. D."/>
            <person name="Lucena T."/>
        </authorList>
    </citation>
    <scope>NUCLEOTIDE SEQUENCE [LARGE SCALE GENOMIC DNA]</scope>
    <source>
        <strain evidence="8 9">SW08-7</strain>
    </source>
</reference>
<dbReference type="GO" id="GO:0003677">
    <property type="term" value="F:DNA binding"/>
    <property type="evidence" value="ECO:0007669"/>
    <property type="project" value="UniProtKB-KW"/>
</dbReference>
<dbReference type="Gene3D" id="1.10.10.10">
    <property type="entry name" value="Winged helix-like DNA-binding domain superfamily/Winged helix DNA-binding domain"/>
    <property type="match status" value="1"/>
</dbReference>
<dbReference type="GO" id="GO:0003700">
    <property type="term" value="F:DNA-binding transcription factor activity"/>
    <property type="evidence" value="ECO:0007669"/>
    <property type="project" value="InterPro"/>
</dbReference>
<dbReference type="AlphaFoldDB" id="A0A564G6Z6"/>
<dbReference type="GO" id="GO:0005737">
    <property type="term" value="C:cytoplasm"/>
    <property type="evidence" value="ECO:0007669"/>
    <property type="project" value="UniProtKB-SubCell"/>
</dbReference>
<dbReference type="EMBL" id="BPQI01000110">
    <property type="protein sequence ID" value="GJD57644.1"/>
    <property type="molecule type" value="Genomic_DNA"/>
</dbReference>
<dbReference type="PROSITE" id="PS50995">
    <property type="entry name" value="HTH_MARR_2"/>
    <property type="match status" value="1"/>
</dbReference>
<feature type="domain" description="HTH marR-type" evidence="6">
    <location>
        <begin position="13"/>
        <end position="147"/>
    </location>
</feature>
<dbReference type="OrthoDB" id="9806864at2"/>
<dbReference type="FunFam" id="1.10.10.10:FF:000163">
    <property type="entry name" value="MarR family transcriptional regulator"/>
    <property type="match status" value="1"/>
</dbReference>
<dbReference type="InterPro" id="IPR036390">
    <property type="entry name" value="WH_DNA-bd_sf"/>
</dbReference>
<dbReference type="PANTHER" id="PTHR33164">
    <property type="entry name" value="TRANSCRIPTIONAL REGULATOR, MARR FAMILY"/>
    <property type="match status" value="1"/>
</dbReference>
<evidence type="ECO:0000313" key="8">
    <source>
        <dbReference type="EMBL" id="VUF15784.1"/>
    </source>
</evidence>
<dbReference type="InterPro" id="IPR055166">
    <property type="entry name" value="Transc_reg_Sar_Rot_HTH"/>
</dbReference>